<evidence type="ECO:0008006" key="3">
    <source>
        <dbReference type="Google" id="ProtNLM"/>
    </source>
</evidence>
<proteinExistence type="predicted"/>
<keyword evidence="2" id="KW-1185">Reference proteome</keyword>
<protein>
    <recommendedName>
        <fullName evidence="3">Secreted protein</fullName>
    </recommendedName>
</protein>
<organism evidence="1 2">
    <name type="scientific">Gimesia maris</name>
    <dbReference type="NCBI Taxonomy" id="122"/>
    <lineage>
        <taxon>Bacteria</taxon>
        <taxon>Pseudomonadati</taxon>
        <taxon>Planctomycetota</taxon>
        <taxon>Planctomycetia</taxon>
        <taxon>Planctomycetales</taxon>
        <taxon>Planctomycetaceae</taxon>
        <taxon>Gimesia</taxon>
    </lineage>
</organism>
<dbReference type="Proteomes" id="UP000322887">
    <property type="component" value="Chromosome"/>
</dbReference>
<accession>A0ABX5YT81</accession>
<name>A0ABX5YT81_9PLAN</name>
<gene>
    <name evidence="1" type="ORF">GmarT_48050</name>
</gene>
<sequence length="76" mass="8911">MFRLSNVRKCLITLLYLIFSQHTCIHKALASCENMKESGKIRPILRVWSTREELTVIANKASLVLQNRFTFLTEFH</sequence>
<evidence type="ECO:0000313" key="1">
    <source>
        <dbReference type="EMBL" id="QEG18911.1"/>
    </source>
</evidence>
<reference evidence="1 2" key="1">
    <citation type="submission" date="2019-08" db="EMBL/GenBank/DDBJ databases">
        <title>Deep-cultivation of Planctomycetes and their phenomic and genomic characterization uncovers novel biology.</title>
        <authorList>
            <person name="Wiegand S."/>
            <person name="Jogler M."/>
            <person name="Boedeker C."/>
            <person name="Pinto D."/>
            <person name="Vollmers J."/>
            <person name="Rivas-Marin E."/>
            <person name="Kohn T."/>
            <person name="Peeters S.H."/>
            <person name="Heuer A."/>
            <person name="Rast P."/>
            <person name="Oberbeckmann S."/>
            <person name="Bunk B."/>
            <person name="Jeske O."/>
            <person name="Meyerdierks A."/>
            <person name="Storesund J.E."/>
            <person name="Kallscheuer N."/>
            <person name="Luecker S."/>
            <person name="Lage O.M."/>
            <person name="Pohl T."/>
            <person name="Merkel B.J."/>
            <person name="Hornburger P."/>
            <person name="Mueller R.-W."/>
            <person name="Bruemmer F."/>
            <person name="Labrenz M."/>
            <person name="Spormann A.M."/>
            <person name="Op den Camp H."/>
            <person name="Overmann J."/>
            <person name="Amann R."/>
            <person name="Jetten M.S.M."/>
            <person name="Mascher T."/>
            <person name="Medema M.H."/>
            <person name="Devos D.P."/>
            <person name="Kaster A.-K."/>
            <person name="Ovreas L."/>
            <person name="Rohde M."/>
            <person name="Galperin M.Y."/>
            <person name="Jogler C."/>
        </authorList>
    </citation>
    <scope>NUCLEOTIDE SEQUENCE [LARGE SCALE GENOMIC DNA]</scope>
    <source>
        <strain evidence="1 2">DSM 8797</strain>
    </source>
</reference>
<dbReference type="EMBL" id="CP042910">
    <property type="protein sequence ID" value="QEG18911.1"/>
    <property type="molecule type" value="Genomic_DNA"/>
</dbReference>
<evidence type="ECO:0000313" key="2">
    <source>
        <dbReference type="Proteomes" id="UP000322887"/>
    </source>
</evidence>